<dbReference type="EMBL" id="JBBPBM010000002">
    <property type="protein sequence ID" value="KAK8596958.1"/>
    <property type="molecule type" value="Genomic_DNA"/>
</dbReference>
<evidence type="ECO:0000256" key="1">
    <source>
        <dbReference type="SAM" id="SignalP"/>
    </source>
</evidence>
<dbReference type="Proteomes" id="UP001472677">
    <property type="component" value="Unassembled WGS sequence"/>
</dbReference>
<accession>A0ABR2G960</accession>
<protein>
    <submittedName>
        <fullName evidence="2">Uncharacterized protein</fullName>
    </submittedName>
</protein>
<feature type="chain" id="PRO_5047364420" evidence="1">
    <location>
        <begin position="24"/>
        <end position="94"/>
    </location>
</feature>
<evidence type="ECO:0000313" key="3">
    <source>
        <dbReference type="Proteomes" id="UP001472677"/>
    </source>
</evidence>
<organism evidence="2 3">
    <name type="scientific">Hibiscus sabdariffa</name>
    <name type="common">roselle</name>
    <dbReference type="NCBI Taxonomy" id="183260"/>
    <lineage>
        <taxon>Eukaryota</taxon>
        <taxon>Viridiplantae</taxon>
        <taxon>Streptophyta</taxon>
        <taxon>Embryophyta</taxon>
        <taxon>Tracheophyta</taxon>
        <taxon>Spermatophyta</taxon>
        <taxon>Magnoliopsida</taxon>
        <taxon>eudicotyledons</taxon>
        <taxon>Gunneridae</taxon>
        <taxon>Pentapetalae</taxon>
        <taxon>rosids</taxon>
        <taxon>malvids</taxon>
        <taxon>Malvales</taxon>
        <taxon>Malvaceae</taxon>
        <taxon>Malvoideae</taxon>
        <taxon>Hibiscus</taxon>
    </lineage>
</organism>
<feature type="signal peptide" evidence="1">
    <location>
        <begin position="1"/>
        <end position="23"/>
    </location>
</feature>
<reference evidence="2 3" key="1">
    <citation type="journal article" date="2024" name="G3 (Bethesda)">
        <title>Genome assembly of Hibiscus sabdariffa L. provides insights into metabolisms of medicinal natural products.</title>
        <authorList>
            <person name="Kim T."/>
        </authorList>
    </citation>
    <scope>NUCLEOTIDE SEQUENCE [LARGE SCALE GENOMIC DNA]</scope>
    <source>
        <strain evidence="2">TK-2024</strain>
        <tissue evidence="2">Old leaves</tissue>
    </source>
</reference>
<gene>
    <name evidence="2" type="ORF">V6N12_065435</name>
</gene>
<proteinExistence type="predicted"/>
<sequence length="94" mass="10443">MASSTSINLGFHFLVLLKTRIIAEYMKIGILNCRMQGNLSCWNAGCVYCWYCWRSDSKQNAVNLLCVLLALRQQTECSKSVVCTADVKAASSAQ</sequence>
<comment type="caution">
    <text evidence="2">The sequence shown here is derived from an EMBL/GenBank/DDBJ whole genome shotgun (WGS) entry which is preliminary data.</text>
</comment>
<evidence type="ECO:0000313" key="2">
    <source>
        <dbReference type="EMBL" id="KAK8596958.1"/>
    </source>
</evidence>
<keyword evidence="3" id="KW-1185">Reference proteome</keyword>
<keyword evidence="1" id="KW-0732">Signal</keyword>
<name>A0ABR2G960_9ROSI</name>